<name>A0A174KA89_9BACE</name>
<reference evidence="1 2" key="1">
    <citation type="submission" date="2015-09" db="EMBL/GenBank/DDBJ databases">
        <authorList>
            <consortium name="Pathogen Informatics"/>
        </authorList>
    </citation>
    <scope>NUCLEOTIDE SEQUENCE [LARGE SCALE GENOMIC DNA]</scope>
    <source>
        <strain evidence="1 2">2789STDY5608840</strain>
    </source>
</reference>
<accession>A0A174KA89</accession>
<evidence type="ECO:0000313" key="1">
    <source>
        <dbReference type="EMBL" id="CUP07791.1"/>
    </source>
</evidence>
<dbReference type="Proteomes" id="UP000095517">
    <property type="component" value="Unassembled WGS sequence"/>
</dbReference>
<sequence length="66" mass="7696">MLFSSIAMRGHKKVVYLRFYHPTQHGGVNYDMEICLNKKESQLFISGDSSFMNDLIKLNIDNRVPF</sequence>
<proteinExistence type="predicted"/>
<gene>
    <name evidence="1" type="ORF">ERS852397_03450</name>
</gene>
<protein>
    <submittedName>
        <fullName evidence="1">Uncharacterized protein</fullName>
    </submittedName>
</protein>
<evidence type="ECO:0000313" key="2">
    <source>
        <dbReference type="Proteomes" id="UP000095517"/>
    </source>
</evidence>
<organism evidence="1 2">
    <name type="scientific">Bacteroides finegoldii</name>
    <dbReference type="NCBI Taxonomy" id="338188"/>
    <lineage>
        <taxon>Bacteria</taxon>
        <taxon>Pseudomonadati</taxon>
        <taxon>Bacteroidota</taxon>
        <taxon>Bacteroidia</taxon>
        <taxon>Bacteroidales</taxon>
        <taxon>Bacteroidaceae</taxon>
        <taxon>Bacteroides</taxon>
    </lineage>
</organism>
<dbReference type="EMBL" id="CYZH01000028">
    <property type="protein sequence ID" value="CUP07791.1"/>
    <property type="molecule type" value="Genomic_DNA"/>
</dbReference>
<dbReference type="AlphaFoldDB" id="A0A174KA89"/>